<dbReference type="Pfam" id="PF13543">
    <property type="entry name" value="SAM_KSR1"/>
    <property type="match status" value="1"/>
</dbReference>
<comment type="catalytic activity">
    <reaction evidence="8">
        <text>L-threonyl-[protein] + ATP = O-phospho-L-threonyl-[protein] + ADP + H(+)</text>
        <dbReference type="Rhea" id="RHEA:46608"/>
        <dbReference type="Rhea" id="RHEA-COMP:11060"/>
        <dbReference type="Rhea" id="RHEA-COMP:11605"/>
        <dbReference type="ChEBI" id="CHEBI:15378"/>
        <dbReference type="ChEBI" id="CHEBI:30013"/>
        <dbReference type="ChEBI" id="CHEBI:30616"/>
        <dbReference type="ChEBI" id="CHEBI:61977"/>
        <dbReference type="ChEBI" id="CHEBI:456216"/>
        <dbReference type="EC" id="2.7.11.1"/>
    </reaction>
</comment>
<keyword evidence="1" id="KW-0723">Serine/threonine-protein kinase</keyword>
<dbReference type="PANTHER" id="PTHR44329">
    <property type="entry name" value="SERINE/THREONINE-PROTEIN KINASE TNNI3K-RELATED"/>
    <property type="match status" value="1"/>
</dbReference>
<organism evidence="14 15">
    <name type="scientific">Bombyx mandarina</name>
    <name type="common">Wild silk moth</name>
    <name type="synonym">Wild silkworm</name>
    <dbReference type="NCBI Taxonomy" id="7092"/>
    <lineage>
        <taxon>Eukaryota</taxon>
        <taxon>Metazoa</taxon>
        <taxon>Ecdysozoa</taxon>
        <taxon>Arthropoda</taxon>
        <taxon>Hexapoda</taxon>
        <taxon>Insecta</taxon>
        <taxon>Pterygota</taxon>
        <taxon>Neoptera</taxon>
        <taxon>Endopterygota</taxon>
        <taxon>Lepidoptera</taxon>
        <taxon>Glossata</taxon>
        <taxon>Ditrysia</taxon>
        <taxon>Bombycoidea</taxon>
        <taxon>Bombycidae</taxon>
        <taxon>Bombycinae</taxon>
        <taxon>Bombyx</taxon>
    </lineage>
</organism>
<evidence type="ECO:0000256" key="3">
    <source>
        <dbReference type="ARBA" id="ARBA00022723"/>
    </source>
</evidence>
<dbReference type="CDD" id="cd20812">
    <property type="entry name" value="C1_KSR"/>
    <property type="match status" value="1"/>
</dbReference>
<dbReference type="SUPFAM" id="SSF56112">
    <property type="entry name" value="Protein kinase-like (PK-like)"/>
    <property type="match status" value="1"/>
</dbReference>
<dbReference type="GO" id="GO:0005524">
    <property type="term" value="F:ATP binding"/>
    <property type="evidence" value="ECO:0007669"/>
    <property type="project" value="UniProtKB-UniRule"/>
</dbReference>
<dbReference type="FunFam" id="3.30.60.20:FF:000061">
    <property type="entry name" value="Kinase suppressor of Ras"/>
    <property type="match status" value="1"/>
</dbReference>
<dbReference type="FunFam" id="1.10.510.10:FF:000107">
    <property type="entry name" value="kinase suppressor of Ras 1"/>
    <property type="match status" value="1"/>
</dbReference>
<feature type="domain" description="Phorbol-ester/DAG-type" evidence="13">
    <location>
        <begin position="316"/>
        <end position="363"/>
    </location>
</feature>
<evidence type="ECO:0000256" key="6">
    <source>
        <dbReference type="ARBA" id="ARBA00022833"/>
    </source>
</evidence>
<evidence type="ECO:0000256" key="2">
    <source>
        <dbReference type="ARBA" id="ARBA00022679"/>
    </source>
</evidence>
<dbReference type="PROSITE" id="PS50081">
    <property type="entry name" value="ZF_DAG_PE_2"/>
    <property type="match status" value="1"/>
</dbReference>
<dbReference type="Pfam" id="PF07714">
    <property type="entry name" value="PK_Tyr_Ser-Thr"/>
    <property type="match status" value="1"/>
</dbReference>
<keyword evidence="6" id="KW-0862">Zinc</keyword>
<feature type="compositionally biased region" description="Basic and acidic residues" evidence="11">
    <location>
        <begin position="477"/>
        <end position="494"/>
    </location>
</feature>
<dbReference type="GO" id="GO:0046872">
    <property type="term" value="F:metal ion binding"/>
    <property type="evidence" value="ECO:0007669"/>
    <property type="project" value="UniProtKB-KW"/>
</dbReference>
<dbReference type="Gene3D" id="3.30.60.20">
    <property type="match status" value="1"/>
</dbReference>
<dbReference type="InterPro" id="IPR013761">
    <property type="entry name" value="SAM/pointed_sf"/>
</dbReference>
<dbReference type="AlphaFoldDB" id="A0A6J2K4U0"/>
<sequence length="841" mass="93215">MDADSEIEKKKIDAVQTIETIQSMIDVSAERLEGLRTQCSTSAELTQQEIRTLEGKLVKHFSQQLVIKANLDDQLRLKFSNVPNLAKWLRVVGLSPESIEAVLSRVSTLESLRERSDAEMRLILAEAREEEVLRLCRAMQRLRTYMESLSRGDANTELQLFWDSWERHVRASPRPHRPRHETHTAHIKKGGKSPTTPVSKRKQNASLPPPDAPLIKSRSHESQLSVKPDASDHSDNSQSSAVGGGSPPASPHEPENTPLHRPLHQYNNHTARRCERCPVPSRAGGEEAERARARAGGPQPAPRTPTVSRCMAHDIAHRFTKTFNMIATCDYCDKQMLFGSGLKCKECKFKCHRDCESKVPPSCGLPPEFVVAFKEKFHKDGGYSYTRGAGLLASLTGRPRRRHRAPPALHHAAGSGADSSSNNSSCNSSTPSSPALQPAATPQPAPHPPHKFHFPEVKTPASSPNHPTVAQSPAKSIAEHKEEHTNSTKNEVTRELSLTGSGSTDSGGRADSLDKHSDARWPRQNSLSMKEWDIPYDDVKIFEVIGAGRFGTVCRGSWHGAVAVKLLHVLPLSDDGSLLDTFKHEVSIFRKTRHENLVLFMGACMKPPRLAIVTSLCKGMTLYTHIHLRKDKFTANKSVLVAQQISQGMGYLHARGIIHKDLKTKNIFLESGKVVITDFGLFSVTKLCFGNNARGDSLGIPSGWLCYLAPEIIRALRPHASLLLPFSKATDIYAFGTVWYELLCGEFPFKGQPPESIIWQVGKGVKQSLANMQASRDIKLTDADEFKAQLLDILMVCWSYRAADRPDFPSLLNTLQKLPKKRLARSPSHPVHLSRSADSVF</sequence>
<dbReference type="Gene3D" id="3.30.200.20">
    <property type="entry name" value="Phosphorylase Kinase, domain 1"/>
    <property type="match status" value="1"/>
</dbReference>
<dbReference type="InterPro" id="IPR011009">
    <property type="entry name" value="Kinase-like_dom_sf"/>
</dbReference>
<evidence type="ECO:0000256" key="7">
    <source>
        <dbReference type="ARBA" id="ARBA00022840"/>
    </source>
</evidence>
<dbReference type="SMART" id="SM00109">
    <property type="entry name" value="C1"/>
    <property type="match status" value="1"/>
</dbReference>
<keyword evidence="2" id="KW-0808">Transferase</keyword>
<dbReference type="GeneID" id="114247281"/>
<dbReference type="GO" id="GO:0006950">
    <property type="term" value="P:response to stress"/>
    <property type="evidence" value="ECO:0007669"/>
    <property type="project" value="UniProtKB-ARBA"/>
</dbReference>
<evidence type="ECO:0000259" key="13">
    <source>
        <dbReference type="PROSITE" id="PS50081"/>
    </source>
</evidence>
<keyword evidence="14" id="KW-1185">Reference proteome</keyword>
<evidence type="ECO:0000256" key="1">
    <source>
        <dbReference type="ARBA" id="ARBA00022527"/>
    </source>
</evidence>
<dbReference type="CTD" id="40660"/>
<feature type="compositionally biased region" description="Low complexity" evidence="11">
    <location>
        <begin position="406"/>
        <end position="440"/>
    </location>
</feature>
<feature type="compositionally biased region" description="Basic and acidic residues" evidence="11">
    <location>
        <begin position="511"/>
        <end position="521"/>
    </location>
</feature>
<dbReference type="GO" id="GO:0004674">
    <property type="term" value="F:protein serine/threonine kinase activity"/>
    <property type="evidence" value="ECO:0007669"/>
    <property type="project" value="UniProtKB-KW"/>
</dbReference>
<evidence type="ECO:0000313" key="14">
    <source>
        <dbReference type="Proteomes" id="UP000504629"/>
    </source>
</evidence>
<comment type="catalytic activity">
    <reaction evidence="9">
        <text>L-seryl-[protein] + ATP = O-phospho-L-seryl-[protein] + ADP + H(+)</text>
        <dbReference type="Rhea" id="RHEA:17989"/>
        <dbReference type="Rhea" id="RHEA-COMP:9863"/>
        <dbReference type="Rhea" id="RHEA-COMP:11604"/>
        <dbReference type="ChEBI" id="CHEBI:15378"/>
        <dbReference type="ChEBI" id="CHEBI:29999"/>
        <dbReference type="ChEBI" id="CHEBI:30616"/>
        <dbReference type="ChEBI" id="CHEBI:83421"/>
        <dbReference type="ChEBI" id="CHEBI:456216"/>
        <dbReference type="EC" id="2.7.11.1"/>
    </reaction>
</comment>
<dbReference type="Gene3D" id="1.10.150.50">
    <property type="entry name" value="Transcription Factor, Ets-1"/>
    <property type="match status" value="1"/>
</dbReference>
<keyword evidence="3" id="KW-0479">Metal-binding</keyword>
<dbReference type="Gene3D" id="6.10.140.1120">
    <property type="match status" value="1"/>
</dbReference>
<gene>
    <name evidence="15" type="primary">LOC114247281</name>
</gene>
<dbReference type="Gene3D" id="1.10.510.10">
    <property type="entry name" value="Transferase(Phosphotransferase) domain 1"/>
    <property type="match status" value="1"/>
</dbReference>
<feature type="region of interest" description="Disordered" evidence="11">
    <location>
        <begin position="400"/>
        <end position="524"/>
    </location>
</feature>
<evidence type="ECO:0000256" key="5">
    <source>
        <dbReference type="ARBA" id="ARBA00022777"/>
    </source>
</evidence>
<evidence type="ECO:0000256" key="11">
    <source>
        <dbReference type="SAM" id="MobiDB-lite"/>
    </source>
</evidence>
<evidence type="ECO:0000256" key="4">
    <source>
        <dbReference type="ARBA" id="ARBA00022741"/>
    </source>
</evidence>
<dbReference type="InterPro" id="IPR025561">
    <property type="entry name" value="KSR_SAM-like_dom"/>
</dbReference>
<protein>
    <submittedName>
        <fullName evidence="15">Kinase suppressor of Ras 2 isoform X1</fullName>
    </submittedName>
</protein>
<feature type="region of interest" description="Disordered" evidence="11">
    <location>
        <begin position="170"/>
        <end position="306"/>
    </location>
</feature>
<dbReference type="PROSITE" id="PS00479">
    <property type="entry name" value="ZF_DAG_PE_1"/>
    <property type="match status" value="1"/>
</dbReference>
<evidence type="ECO:0000259" key="12">
    <source>
        <dbReference type="PROSITE" id="PS50011"/>
    </source>
</evidence>
<dbReference type="CDD" id="cd14063">
    <property type="entry name" value="PK_KSR"/>
    <property type="match status" value="1"/>
</dbReference>
<dbReference type="RefSeq" id="XP_028035997.1">
    <property type="nucleotide sequence ID" value="XM_028180196.1"/>
</dbReference>
<evidence type="ECO:0000256" key="10">
    <source>
        <dbReference type="PROSITE-ProRule" id="PRU10141"/>
    </source>
</evidence>
<proteinExistence type="predicted"/>
<dbReference type="KEGG" id="bman:114247281"/>
<keyword evidence="5 15" id="KW-0418">Kinase</keyword>
<dbReference type="InterPro" id="IPR008271">
    <property type="entry name" value="Ser/Thr_kinase_AS"/>
</dbReference>
<dbReference type="Pfam" id="PF00130">
    <property type="entry name" value="C1_1"/>
    <property type="match status" value="1"/>
</dbReference>
<dbReference type="PROSITE" id="PS00107">
    <property type="entry name" value="PROTEIN_KINASE_ATP"/>
    <property type="match status" value="1"/>
</dbReference>
<feature type="binding site" evidence="10">
    <location>
        <position position="565"/>
    </location>
    <ligand>
        <name>ATP</name>
        <dbReference type="ChEBI" id="CHEBI:30616"/>
    </ligand>
</feature>
<dbReference type="FunFam" id="3.30.200.20:FF:000034">
    <property type="entry name" value="Kinase suppressor of Ras 1"/>
    <property type="match status" value="1"/>
</dbReference>
<dbReference type="InterPro" id="IPR000719">
    <property type="entry name" value="Prot_kinase_dom"/>
</dbReference>
<reference evidence="15" key="1">
    <citation type="submission" date="2025-08" db="UniProtKB">
        <authorList>
            <consortium name="RefSeq"/>
        </authorList>
    </citation>
    <scope>IDENTIFICATION</scope>
    <source>
        <tissue evidence="15">Silk gland</tissue>
    </source>
</reference>
<keyword evidence="7 10" id="KW-0067">ATP-binding</keyword>
<dbReference type="OrthoDB" id="774951at2759"/>
<evidence type="ECO:0000256" key="9">
    <source>
        <dbReference type="ARBA" id="ARBA00048679"/>
    </source>
</evidence>
<dbReference type="InterPro" id="IPR001245">
    <property type="entry name" value="Ser-Thr/Tyr_kinase_cat_dom"/>
</dbReference>
<dbReference type="Proteomes" id="UP000504629">
    <property type="component" value="Unplaced"/>
</dbReference>
<dbReference type="SMART" id="SM00220">
    <property type="entry name" value="S_TKc"/>
    <property type="match status" value="1"/>
</dbReference>
<accession>A0A6J2K4U0</accession>
<dbReference type="PROSITE" id="PS50011">
    <property type="entry name" value="PROTEIN_KINASE_DOM"/>
    <property type="match status" value="1"/>
</dbReference>
<feature type="compositionally biased region" description="Low complexity" evidence="11">
    <location>
        <begin position="496"/>
        <end position="507"/>
    </location>
</feature>
<feature type="compositionally biased region" description="Polar residues" evidence="11">
    <location>
        <begin position="460"/>
        <end position="474"/>
    </location>
</feature>
<feature type="domain" description="Protein kinase" evidence="12">
    <location>
        <begin position="539"/>
        <end position="832"/>
    </location>
</feature>
<dbReference type="InterPro" id="IPR046349">
    <property type="entry name" value="C1-like_sf"/>
</dbReference>
<feature type="compositionally biased region" description="Basic residues" evidence="11">
    <location>
        <begin position="170"/>
        <end position="191"/>
    </location>
</feature>
<evidence type="ECO:0000256" key="8">
    <source>
        <dbReference type="ARBA" id="ARBA00047899"/>
    </source>
</evidence>
<dbReference type="PANTHER" id="PTHR44329:SF253">
    <property type="entry name" value="KINASE SUPPRESSOR OF RAS 2"/>
    <property type="match status" value="1"/>
</dbReference>
<dbReference type="PROSITE" id="PS00108">
    <property type="entry name" value="PROTEIN_KINASE_ST"/>
    <property type="match status" value="1"/>
</dbReference>
<name>A0A6J2K4U0_BOMMA</name>
<dbReference type="InterPro" id="IPR051681">
    <property type="entry name" value="Ser/Thr_Kinases-Pseudokinases"/>
</dbReference>
<dbReference type="Pfam" id="PF20406">
    <property type="entry name" value="SAM_KSR1_N"/>
    <property type="match status" value="1"/>
</dbReference>
<evidence type="ECO:0000313" key="15">
    <source>
        <dbReference type="RefSeq" id="XP_028035997.1"/>
    </source>
</evidence>
<dbReference type="InterPro" id="IPR002219">
    <property type="entry name" value="PKC_DAG/PE"/>
</dbReference>
<dbReference type="SUPFAM" id="SSF57889">
    <property type="entry name" value="Cysteine-rich domain"/>
    <property type="match status" value="1"/>
</dbReference>
<keyword evidence="4 10" id="KW-0547">Nucleotide-binding</keyword>
<dbReference type="InterPro" id="IPR046861">
    <property type="entry name" value="SAM_KSR1_N"/>
</dbReference>
<dbReference type="InterPro" id="IPR017441">
    <property type="entry name" value="Protein_kinase_ATP_BS"/>
</dbReference>
<dbReference type="InterPro" id="IPR046933">
    <property type="entry name" value="SAM_KSR1_N_sf"/>
</dbReference>